<gene>
    <name evidence="2" type="ORF">F1735_15635</name>
</gene>
<dbReference type="InterPro" id="IPR036930">
    <property type="entry name" value="WGR_dom_sf"/>
</dbReference>
<evidence type="ECO:0000313" key="2">
    <source>
        <dbReference type="EMBL" id="NHZ63716.1"/>
    </source>
</evidence>
<dbReference type="Pfam" id="PF13569">
    <property type="entry name" value="DUF4132"/>
    <property type="match status" value="1"/>
</dbReference>
<keyword evidence="3" id="KW-1185">Reference proteome</keyword>
<dbReference type="InterPro" id="IPR049809">
    <property type="entry name" value="YehF/YfeS-like_WGR"/>
</dbReference>
<dbReference type="EMBL" id="WHJF01000037">
    <property type="protein sequence ID" value="NHZ63716.1"/>
    <property type="molecule type" value="Genomic_DNA"/>
</dbReference>
<organism evidence="2 3">
    <name type="scientific">Massilia genomosp. 1</name>
    <dbReference type="NCBI Taxonomy" id="2609280"/>
    <lineage>
        <taxon>Bacteria</taxon>
        <taxon>Pseudomonadati</taxon>
        <taxon>Pseudomonadota</taxon>
        <taxon>Betaproteobacteria</taxon>
        <taxon>Burkholderiales</taxon>
        <taxon>Oxalobacteraceae</taxon>
        <taxon>Telluria group</taxon>
        <taxon>Massilia</taxon>
    </lineage>
</organism>
<dbReference type="PANTHER" id="PTHR30634">
    <property type="entry name" value="OUTER MEMBRANE LOLAB LIPOPROTEIN INSERTION APPARATUS"/>
    <property type="match status" value="1"/>
</dbReference>
<dbReference type="SMART" id="SM00773">
    <property type="entry name" value="WGR"/>
    <property type="match status" value="1"/>
</dbReference>
<dbReference type="Pfam" id="PF05406">
    <property type="entry name" value="WGR"/>
    <property type="match status" value="1"/>
</dbReference>
<protein>
    <submittedName>
        <fullName evidence="2">DUF4132 domain-containing protein</fullName>
    </submittedName>
</protein>
<dbReference type="Gene3D" id="2.20.140.10">
    <property type="entry name" value="WGR domain"/>
    <property type="match status" value="1"/>
</dbReference>
<proteinExistence type="predicted"/>
<dbReference type="CDD" id="cd07996">
    <property type="entry name" value="WGR_MMR_like"/>
    <property type="match status" value="1"/>
</dbReference>
<dbReference type="PANTHER" id="PTHR30634:SF13">
    <property type="entry name" value="PROTEIN YEHF"/>
    <property type="match status" value="1"/>
</dbReference>
<dbReference type="Proteomes" id="UP000610594">
    <property type="component" value="Unassembled WGS sequence"/>
</dbReference>
<evidence type="ECO:0000313" key="3">
    <source>
        <dbReference type="Proteomes" id="UP000610594"/>
    </source>
</evidence>
<evidence type="ECO:0000259" key="1">
    <source>
        <dbReference type="PROSITE" id="PS51977"/>
    </source>
</evidence>
<name>A0ABX0MMY3_9BURK</name>
<dbReference type="InterPro" id="IPR008893">
    <property type="entry name" value="WGR_domain"/>
</dbReference>
<feature type="domain" description="WGR" evidence="1">
    <location>
        <begin position="1"/>
        <end position="80"/>
    </location>
</feature>
<dbReference type="InterPro" id="IPR025406">
    <property type="entry name" value="DUF4132"/>
</dbReference>
<dbReference type="RefSeq" id="WP_167237803.1">
    <property type="nucleotide sequence ID" value="NZ_WHJF01000037.1"/>
</dbReference>
<comment type="caution">
    <text evidence="2">The sequence shown here is derived from an EMBL/GenBank/DDBJ whole genome shotgun (WGS) entry which is preliminary data.</text>
</comment>
<reference evidence="2 3" key="1">
    <citation type="submission" date="2019-10" db="EMBL/GenBank/DDBJ databases">
        <title>Taxonomy of Antarctic Massilia spp.: description of Massilia rubra sp. nov., Massilia aquatica sp. nov., Massilia mucilaginosa sp. nov., Massilia frigida sp. nov. isolated from streams, lakes and regoliths.</title>
        <authorList>
            <person name="Holochova P."/>
            <person name="Sedlacek I."/>
            <person name="Kralova S."/>
            <person name="Maslanova I."/>
            <person name="Busse H.-J."/>
            <person name="Stankova E."/>
            <person name="Vrbovska V."/>
            <person name="Kovarovic V."/>
            <person name="Bartak M."/>
            <person name="Svec P."/>
            <person name="Pantucek R."/>
        </authorList>
    </citation>
    <scope>NUCLEOTIDE SEQUENCE [LARGE SCALE GENOMIC DNA]</scope>
    <source>
        <strain evidence="2 3">CCM 8694</strain>
    </source>
</reference>
<sequence>MRRFECCEGASNKFWEVEQDGCDLHVRYGKVGTAGQGQTNTHPDRATAVAAMDKLIREKTGKGYAEIGAAPPLAPVPAAPAAPAPLPIAPAIAAPGAVAPWLAVEPLVDISPALAALAMPSRRFPGMARAIDAGACWDDFKLVTRHCTFSAELSDPAYRDAVAETIERIAQDRRRGSPLSDAIMMLLEAKTGSAYGEVHTSAFTDFLVSDRGLPYAVAVYLQRLGMVLDQERDPSGLAYAISADVDNSGYSWLTGGYREADMLLREHLAQAREEDWNACVRSMRQAAPSLPDWRRPLLAILLPDAPDLANELTLGTQSPEGQPPAPWFEQYEWFKAYATSDAAIKALRRWPKAASCGEHNIGTSARHVATVVRDRGAGAVALLAPHAIYEETSDGLSCIGTHEAMTALALETLGRSYSSARFDAAAARWPQAAMAVLSELIARDGCGPHFARCALAGVLASSAHMVPAFKPWLSAGAWKVLSNAAARYLAVPDIADAADLPPVLVNPPWNRPSKKPACAAALALAPMPLAPVERWSAQQREQLGKESRHIHYHGPATPFADAAIAAGDADALIAAWRASTGSYHPPEQGARLIGTLPAPLNAQVWNALAATDINHPGCAIAATGLAGLPALVALVAQQPVDNLAYALHFGAVELAAPVARAYAMLKPKKMIASARSWLLRNPEHAACGLAAAALGEAGAPREQARQALRMLAGAGHDGVLMEVAARYGDAAVTDAMRAMLDEDPLTLHPPKIGKLPSFWDPPGWTRPLLSSNGKALPDAALDIIGAMLRFPHTDRIYAGVTQLKQACTPDSLADFAWELFRAWVERGGETKENWAFYALGMLGNDNSARMLAPLVRAWPGESLNARAVVGLDVLAMIGSDTALMLLHGIAQKVKFQALRHHAYDKIGEIAASLDLGTEELEDRLVPDLDLDQHGEMQLDFGPRQFRVGFDEALKPCLRDAQGARLDELPKPKKTDDAALAAAAVARYKLLKKDARSIAAQQVLRLEQAMCGRRRWTAHAFRDFLAGHPLLRHLVQRLVWGAYDGDGTLLASFRVAPDGGCTDHADDAFALAPGDAIRIGIPHPLELDPAVLAAFAQLFADYELLQPFAQLARDTYTLTQAERDGQALARWDGAVVSTGRLLGLVERGWHRNIGSGGETVEFSRWFGRGKLAHLHIAPGLTAGFIHGDEQQTLVRLVLEHYRVDEDARLSALDPIDVSEFIRVMEQLCA</sequence>
<dbReference type="SUPFAM" id="SSF142921">
    <property type="entry name" value="WGR domain-like"/>
    <property type="match status" value="1"/>
</dbReference>
<dbReference type="InterPro" id="IPR050458">
    <property type="entry name" value="LolB"/>
</dbReference>
<dbReference type="PROSITE" id="PS51977">
    <property type="entry name" value="WGR"/>
    <property type="match status" value="1"/>
</dbReference>
<accession>A0ABX0MMY3</accession>